<dbReference type="InterPro" id="IPR009056">
    <property type="entry name" value="Cyt_c-like_dom"/>
</dbReference>
<keyword evidence="5 6" id="KW-0408">Iron</keyword>
<evidence type="ECO:0000256" key="7">
    <source>
        <dbReference type="SAM" id="SignalP"/>
    </source>
</evidence>
<proteinExistence type="predicted"/>
<dbReference type="PROSITE" id="PS51007">
    <property type="entry name" value="CYTC"/>
    <property type="match status" value="1"/>
</dbReference>
<evidence type="ECO:0000256" key="3">
    <source>
        <dbReference type="ARBA" id="ARBA00022723"/>
    </source>
</evidence>
<keyword evidence="3 6" id="KW-0479">Metal-binding</keyword>
<evidence type="ECO:0000256" key="6">
    <source>
        <dbReference type="PROSITE-ProRule" id="PRU00433"/>
    </source>
</evidence>
<evidence type="ECO:0000256" key="5">
    <source>
        <dbReference type="ARBA" id="ARBA00023004"/>
    </source>
</evidence>
<feature type="domain" description="Cytochrome c" evidence="8">
    <location>
        <begin position="18"/>
        <end position="102"/>
    </location>
</feature>
<protein>
    <submittedName>
        <fullName evidence="9">C-type cytochrome</fullName>
    </submittedName>
</protein>
<dbReference type="RefSeq" id="WP_028994181.1">
    <property type="nucleotide sequence ID" value="NZ_CALFBA010000008.1"/>
</dbReference>
<dbReference type="Proteomes" id="UP001479520">
    <property type="component" value="Chromosome"/>
</dbReference>
<reference evidence="9 10" key="1">
    <citation type="submission" date="2024-04" db="EMBL/GenBank/DDBJ databases">
        <title>Dissimilatory iodate-reducing microorganisms contribute to the enrichment of iodine in groundwater.</title>
        <authorList>
            <person name="Jiang Z."/>
        </authorList>
    </citation>
    <scope>NUCLEOTIDE SEQUENCE [LARGE SCALE GENOMIC DNA]</scope>
    <source>
        <strain evidence="9 10">NCP973</strain>
    </source>
</reference>
<accession>A0ABZ2XG06</accession>
<sequence>MKAAYIAIMAAAGIVMTGQAQADEALAKAKNCMTCHALDKKLVGPSYHDVAAKYKGDKGAAAMLAGKIKTGGKGTWGAIPMPPNKVTDEEAAKLAAWVLTTK</sequence>
<dbReference type="InterPro" id="IPR002324">
    <property type="entry name" value="Cyt_c_ID"/>
</dbReference>
<organism evidence="9 10">
    <name type="scientific">Azonexus hydrophilus</name>
    <dbReference type="NCBI Taxonomy" id="418702"/>
    <lineage>
        <taxon>Bacteria</taxon>
        <taxon>Pseudomonadati</taxon>
        <taxon>Pseudomonadota</taxon>
        <taxon>Betaproteobacteria</taxon>
        <taxon>Rhodocyclales</taxon>
        <taxon>Azonexaceae</taxon>
        <taxon>Azonexus</taxon>
    </lineage>
</organism>
<keyword evidence="10" id="KW-1185">Reference proteome</keyword>
<evidence type="ECO:0000313" key="9">
    <source>
        <dbReference type="EMBL" id="WZJ21566.1"/>
    </source>
</evidence>
<keyword evidence="4" id="KW-0249">Electron transport</keyword>
<dbReference type="SUPFAM" id="SSF46626">
    <property type="entry name" value="Cytochrome c"/>
    <property type="match status" value="1"/>
</dbReference>
<dbReference type="EMBL" id="CP151406">
    <property type="protein sequence ID" value="WZJ21566.1"/>
    <property type="molecule type" value="Genomic_DNA"/>
</dbReference>
<gene>
    <name evidence="9" type="ORF">AADV58_00025</name>
</gene>
<evidence type="ECO:0000256" key="4">
    <source>
        <dbReference type="ARBA" id="ARBA00022982"/>
    </source>
</evidence>
<evidence type="ECO:0000259" key="8">
    <source>
        <dbReference type="PROSITE" id="PS51007"/>
    </source>
</evidence>
<feature type="chain" id="PRO_5045349244" evidence="7">
    <location>
        <begin position="23"/>
        <end position="102"/>
    </location>
</feature>
<evidence type="ECO:0000256" key="1">
    <source>
        <dbReference type="ARBA" id="ARBA00022448"/>
    </source>
</evidence>
<keyword evidence="7" id="KW-0732">Signal</keyword>
<dbReference type="Pfam" id="PF00034">
    <property type="entry name" value="Cytochrom_C"/>
    <property type="match status" value="1"/>
</dbReference>
<dbReference type="PRINTS" id="PR00606">
    <property type="entry name" value="CYTCHROMECID"/>
</dbReference>
<evidence type="ECO:0000313" key="10">
    <source>
        <dbReference type="Proteomes" id="UP001479520"/>
    </source>
</evidence>
<dbReference type="Gene3D" id="1.10.760.10">
    <property type="entry name" value="Cytochrome c-like domain"/>
    <property type="match status" value="1"/>
</dbReference>
<keyword evidence="1" id="KW-0813">Transport</keyword>
<feature type="signal peptide" evidence="7">
    <location>
        <begin position="1"/>
        <end position="22"/>
    </location>
</feature>
<evidence type="ECO:0000256" key="2">
    <source>
        <dbReference type="ARBA" id="ARBA00022617"/>
    </source>
</evidence>
<keyword evidence="2 6" id="KW-0349">Heme</keyword>
<dbReference type="InterPro" id="IPR036909">
    <property type="entry name" value="Cyt_c-like_dom_sf"/>
</dbReference>
<name>A0ABZ2XG06_9RHOO</name>